<evidence type="ECO:0000256" key="3">
    <source>
        <dbReference type="ARBA" id="ARBA00022475"/>
    </source>
</evidence>
<name>A0A2Z6N9I4_TRISU</name>
<keyword evidence="8 11" id="KW-0472">Membrane</keyword>
<dbReference type="InterPro" id="IPR032675">
    <property type="entry name" value="LRR_dom_sf"/>
</dbReference>
<protein>
    <submittedName>
        <fullName evidence="12">Uncharacterized protein</fullName>
    </submittedName>
</protein>
<keyword evidence="7 11" id="KW-1133">Transmembrane helix</keyword>
<accession>A0A2Z6N9I4</accession>
<keyword evidence="6" id="KW-0677">Repeat</keyword>
<keyword evidence="10" id="KW-0325">Glycoprotein</keyword>
<comment type="similarity">
    <text evidence="2">Belongs to the RLP family.</text>
</comment>
<keyword evidence="9" id="KW-0675">Receptor</keyword>
<dbReference type="Proteomes" id="UP000242715">
    <property type="component" value="Unassembled WGS sequence"/>
</dbReference>
<dbReference type="Gene3D" id="3.80.10.10">
    <property type="entry name" value="Ribonuclease Inhibitor"/>
    <property type="match status" value="1"/>
</dbReference>
<evidence type="ECO:0000256" key="10">
    <source>
        <dbReference type="ARBA" id="ARBA00023180"/>
    </source>
</evidence>
<dbReference type="PANTHER" id="PTHR27004:SF444">
    <property type="entry name" value="TM RESISTANCE PROTEIN, PUTATIVE-RELATED"/>
    <property type="match status" value="1"/>
</dbReference>
<evidence type="ECO:0000256" key="5">
    <source>
        <dbReference type="ARBA" id="ARBA00022692"/>
    </source>
</evidence>
<evidence type="ECO:0000256" key="11">
    <source>
        <dbReference type="SAM" id="Phobius"/>
    </source>
</evidence>
<dbReference type="Pfam" id="PF00560">
    <property type="entry name" value="LRR_1"/>
    <property type="match status" value="1"/>
</dbReference>
<evidence type="ECO:0000256" key="7">
    <source>
        <dbReference type="ARBA" id="ARBA00022989"/>
    </source>
</evidence>
<evidence type="ECO:0000256" key="2">
    <source>
        <dbReference type="ARBA" id="ARBA00009592"/>
    </source>
</evidence>
<keyword evidence="13" id="KW-1185">Reference proteome</keyword>
<dbReference type="InterPro" id="IPR001611">
    <property type="entry name" value="Leu-rich_rpt"/>
</dbReference>
<evidence type="ECO:0000256" key="9">
    <source>
        <dbReference type="ARBA" id="ARBA00023170"/>
    </source>
</evidence>
<evidence type="ECO:0000313" key="13">
    <source>
        <dbReference type="Proteomes" id="UP000242715"/>
    </source>
</evidence>
<dbReference type="FunFam" id="3.80.10.10:FF:000111">
    <property type="entry name" value="LRR receptor-like serine/threonine-protein kinase ERECTA"/>
    <property type="match status" value="1"/>
</dbReference>
<dbReference type="Pfam" id="PF13855">
    <property type="entry name" value="LRR_8"/>
    <property type="match status" value="3"/>
</dbReference>
<dbReference type="OrthoDB" id="442066at2759"/>
<proteinExistence type="inferred from homology"/>
<keyword evidence="5 11" id="KW-0812">Transmembrane</keyword>
<evidence type="ECO:0000256" key="4">
    <source>
        <dbReference type="ARBA" id="ARBA00022614"/>
    </source>
</evidence>
<keyword evidence="3" id="KW-1003">Cell membrane</keyword>
<comment type="subcellular location">
    <subcellularLocation>
        <location evidence="1">Cell membrane</location>
        <topology evidence="1">Single-pass type I membrane protein</topology>
    </subcellularLocation>
</comment>
<dbReference type="InterPro" id="IPR003591">
    <property type="entry name" value="Leu-rich_rpt_typical-subtyp"/>
</dbReference>
<dbReference type="AlphaFoldDB" id="A0A2Z6N9I4"/>
<dbReference type="SUPFAM" id="SSF52058">
    <property type="entry name" value="L domain-like"/>
    <property type="match status" value="1"/>
</dbReference>
<evidence type="ECO:0000256" key="8">
    <source>
        <dbReference type="ARBA" id="ARBA00023136"/>
    </source>
</evidence>
<dbReference type="FunFam" id="3.80.10.10:FF:000383">
    <property type="entry name" value="Leucine-rich repeat receptor protein kinase EMS1"/>
    <property type="match status" value="1"/>
</dbReference>
<evidence type="ECO:0000313" key="12">
    <source>
        <dbReference type="EMBL" id="GAU28349.1"/>
    </source>
</evidence>
<reference evidence="13" key="1">
    <citation type="journal article" date="2017" name="Front. Plant Sci.">
        <title>Climate Clever Clovers: New Paradigm to Reduce the Environmental Footprint of Ruminants by Breeding Low Methanogenic Forages Utilizing Haplotype Variation.</title>
        <authorList>
            <person name="Kaur P."/>
            <person name="Appels R."/>
            <person name="Bayer P.E."/>
            <person name="Keeble-Gagnere G."/>
            <person name="Wang J."/>
            <person name="Hirakawa H."/>
            <person name="Shirasawa K."/>
            <person name="Vercoe P."/>
            <person name="Stefanova K."/>
            <person name="Durmic Z."/>
            <person name="Nichols P."/>
            <person name="Revell C."/>
            <person name="Isobe S.N."/>
            <person name="Edwards D."/>
            <person name="Erskine W."/>
        </authorList>
    </citation>
    <scope>NUCLEOTIDE SEQUENCE [LARGE SCALE GENOMIC DNA]</scope>
    <source>
        <strain evidence="13">cv. Daliak</strain>
    </source>
</reference>
<organism evidence="12 13">
    <name type="scientific">Trifolium subterraneum</name>
    <name type="common">Subterranean clover</name>
    <dbReference type="NCBI Taxonomy" id="3900"/>
    <lineage>
        <taxon>Eukaryota</taxon>
        <taxon>Viridiplantae</taxon>
        <taxon>Streptophyta</taxon>
        <taxon>Embryophyta</taxon>
        <taxon>Tracheophyta</taxon>
        <taxon>Spermatophyta</taxon>
        <taxon>Magnoliopsida</taxon>
        <taxon>eudicotyledons</taxon>
        <taxon>Gunneridae</taxon>
        <taxon>Pentapetalae</taxon>
        <taxon>rosids</taxon>
        <taxon>fabids</taxon>
        <taxon>Fabales</taxon>
        <taxon>Fabaceae</taxon>
        <taxon>Papilionoideae</taxon>
        <taxon>50 kb inversion clade</taxon>
        <taxon>NPAAA clade</taxon>
        <taxon>Hologalegina</taxon>
        <taxon>IRL clade</taxon>
        <taxon>Trifolieae</taxon>
        <taxon>Trifolium</taxon>
    </lineage>
</organism>
<dbReference type="PANTHER" id="PTHR27004">
    <property type="entry name" value="RECEPTOR-LIKE PROTEIN 12 ISOFORM X1"/>
    <property type="match status" value="1"/>
</dbReference>
<dbReference type="GO" id="GO:0005886">
    <property type="term" value="C:plasma membrane"/>
    <property type="evidence" value="ECO:0007669"/>
    <property type="project" value="UniProtKB-SubCell"/>
</dbReference>
<dbReference type="EMBL" id="DF973371">
    <property type="protein sequence ID" value="GAU28349.1"/>
    <property type="molecule type" value="Genomic_DNA"/>
</dbReference>
<feature type="transmembrane region" description="Helical" evidence="11">
    <location>
        <begin position="347"/>
        <end position="367"/>
    </location>
</feature>
<dbReference type="SMART" id="SM00369">
    <property type="entry name" value="LRR_TYP"/>
    <property type="match status" value="5"/>
</dbReference>
<sequence length="401" mass="44873">MNSLQMLNLEHNKLTGIIPQCLANLSSLQVLDLQMNRFYGSLPSNFSKSCELETLNLNDNQLEGYFPKSLSHCKNLQVLNLRNNKLVDKFPDWLQILQYLKVLVLRDNKLHGPIANLKIKHPFPSLIIFDISGNNFSGPLPKAYLKCFEAMNTVSQVNNDGSLSYMETILGYHVDNAIGNASYYDSVTVTTKGNKMALVKIPTMFVSIDFSRNQFEGEILDVIGELDALKGLNLSHNRLTGHIPQSIGKLTNLESLDFSSNMLTGVVPAELTNLISLEVINFSNNHLVGEIPQGQQFDTFSYDSYEGNLRLCGFPLSKKCGPEEPSPPSANKFWSDEKFGFGWKPVAIGYGCGTVFGVGLGYCVLLIGKPRWLVMIFGDQPKRRVTRKTRVRRRTHGSTRN</sequence>
<keyword evidence="4" id="KW-0433">Leucine-rich repeat</keyword>
<gene>
    <name evidence="12" type="ORF">TSUD_256770</name>
</gene>
<evidence type="ECO:0000256" key="1">
    <source>
        <dbReference type="ARBA" id="ARBA00004251"/>
    </source>
</evidence>
<evidence type="ECO:0000256" key="6">
    <source>
        <dbReference type="ARBA" id="ARBA00022737"/>
    </source>
</evidence>